<dbReference type="Pfam" id="PF04003">
    <property type="entry name" value="Utp12"/>
    <property type="match status" value="1"/>
</dbReference>
<dbReference type="PRINTS" id="PR00320">
    <property type="entry name" value="GPROTEINBRPT"/>
</dbReference>
<keyword evidence="2" id="KW-0677">Repeat</keyword>
<evidence type="ECO:0000313" key="7">
    <source>
        <dbReference type="EMBL" id="GMH78509.1"/>
    </source>
</evidence>
<dbReference type="PANTHER" id="PTHR19853">
    <property type="entry name" value="WD REPEAT CONTAINING PROTEIN 3 WDR3"/>
    <property type="match status" value="1"/>
</dbReference>
<feature type="compositionally biased region" description="Acidic residues" evidence="5">
    <location>
        <begin position="163"/>
        <end position="178"/>
    </location>
</feature>
<feature type="domain" description="Small-subunit processome Utp12" evidence="6">
    <location>
        <begin position="471"/>
        <end position="570"/>
    </location>
</feature>
<dbReference type="Gene3D" id="2.130.10.10">
    <property type="entry name" value="YVTN repeat-like/Quinoprotein amine dehydrogenase"/>
    <property type="match status" value="2"/>
</dbReference>
<evidence type="ECO:0000256" key="1">
    <source>
        <dbReference type="ARBA" id="ARBA00022574"/>
    </source>
</evidence>
<proteinExistence type="inferred from homology"/>
<organism evidence="7 8">
    <name type="scientific">Triparma strigata</name>
    <dbReference type="NCBI Taxonomy" id="1606541"/>
    <lineage>
        <taxon>Eukaryota</taxon>
        <taxon>Sar</taxon>
        <taxon>Stramenopiles</taxon>
        <taxon>Ochrophyta</taxon>
        <taxon>Bolidophyceae</taxon>
        <taxon>Parmales</taxon>
        <taxon>Triparmaceae</taxon>
        <taxon>Triparma</taxon>
    </lineage>
</organism>
<dbReference type="GO" id="GO:0034388">
    <property type="term" value="C:Pwp2p-containing subcomplex of 90S preribosome"/>
    <property type="evidence" value="ECO:0007669"/>
    <property type="project" value="TreeGrafter"/>
</dbReference>
<sequence length="621" mass="68513">MNNNAMEIHSVGKFRDGEETTPTSKKLNTLDMYGHSSPIRSLSISPDDTLACSISKGSCKIWNVESRSCLRALPLASSRKTLYGLCSAFVPESVRVVVGTKEGGLMLIDYASGNVVSAIEKAHGGAIWSLDVTRKFVEETGENVVLVMTGSADGEVKIWEIEEEGEGESDEDEDEDEEKSSGPTLVHTQTLKMSDDVVSVKFSYAPETSKLLVFVSSLDSTVKVYFQDSLKFFLSLYGHKLPALALDCADDDTILASGGADKTIKIWGLDFGDCHRTMHGHTEAITGIKFVRKTHNFFSSSKDKSVRYWDADRFEQILLLDGHVSEVYSLAISKSGGFLLSAGMDRQVRVWERTHDMVFIEEEKEVALEKMYDKIHGARGEAKIGSKADDAEDMENEDDDNDGLGKSEAAVRKSVLSVAAGDRIFEAIDLADSETQEILATNSTNRARKARGEPEIPIRNNPLMMNMDPPKYILWVLKTIKVADLEQALLILPVIKVERLIHYMVALLRQSAGVELCGKVAIFLIKTHKSQILANQGMAGALRDLRALLKSKLTKQRDVLGYNLVAMKAVTRAAQERRDAKTDLRQEVTAEEIWGNLGLGALSQPGMEDASKAKKKRQRGI</sequence>
<evidence type="ECO:0000256" key="2">
    <source>
        <dbReference type="ARBA" id="ARBA00022737"/>
    </source>
</evidence>
<reference evidence="8" key="1">
    <citation type="journal article" date="2023" name="Commun. Biol.">
        <title>Genome analysis of Parmales, the sister group of diatoms, reveals the evolutionary specialization of diatoms from phago-mixotrophs to photoautotrophs.</title>
        <authorList>
            <person name="Ban H."/>
            <person name="Sato S."/>
            <person name="Yoshikawa S."/>
            <person name="Yamada K."/>
            <person name="Nakamura Y."/>
            <person name="Ichinomiya M."/>
            <person name="Sato N."/>
            <person name="Blanc-Mathieu R."/>
            <person name="Endo H."/>
            <person name="Kuwata A."/>
            <person name="Ogata H."/>
        </authorList>
    </citation>
    <scope>NUCLEOTIDE SEQUENCE [LARGE SCALE GENOMIC DNA]</scope>
    <source>
        <strain evidence="8">NIES 3701</strain>
    </source>
</reference>
<dbReference type="SUPFAM" id="SSF50978">
    <property type="entry name" value="WD40 repeat-like"/>
    <property type="match status" value="1"/>
</dbReference>
<feature type="compositionally biased region" description="Acidic residues" evidence="5">
    <location>
        <begin position="390"/>
        <end position="402"/>
    </location>
</feature>
<dbReference type="PROSITE" id="PS50082">
    <property type="entry name" value="WD_REPEATS_2"/>
    <property type="match status" value="5"/>
</dbReference>
<feature type="repeat" description="WD" evidence="4">
    <location>
        <begin position="146"/>
        <end position="169"/>
    </location>
</feature>
<evidence type="ECO:0000256" key="5">
    <source>
        <dbReference type="SAM" id="MobiDB-lite"/>
    </source>
</evidence>
<evidence type="ECO:0000256" key="3">
    <source>
        <dbReference type="ARBA" id="ARBA00038229"/>
    </source>
</evidence>
<dbReference type="InterPro" id="IPR020472">
    <property type="entry name" value="WD40_PAC1"/>
</dbReference>
<dbReference type="GO" id="GO:0030490">
    <property type="term" value="P:maturation of SSU-rRNA"/>
    <property type="evidence" value="ECO:0007669"/>
    <property type="project" value="TreeGrafter"/>
</dbReference>
<evidence type="ECO:0000256" key="4">
    <source>
        <dbReference type="PROSITE-ProRule" id="PRU00221"/>
    </source>
</evidence>
<gene>
    <name evidence="7" type="ORF">TrST_g6500</name>
</gene>
<dbReference type="InterPro" id="IPR051570">
    <property type="entry name" value="TBC1_cilium_biogenesis"/>
</dbReference>
<dbReference type="FunFam" id="2.130.10.10:FF:000157">
    <property type="entry name" value="WD repeat domain 3"/>
    <property type="match status" value="1"/>
</dbReference>
<dbReference type="PANTHER" id="PTHR19853:SF0">
    <property type="entry name" value="WD REPEAT-CONTAINING PROTEIN 3"/>
    <property type="match status" value="1"/>
</dbReference>
<dbReference type="InterPro" id="IPR015943">
    <property type="entry name" value="WD40/YVTN_repeat-like_dom_sf"/>
</dbReference>
<feature type="repeat" description="WD" evidence="4">
    <location>
        <begin position="236"/>
        <end position="277"/>
    </location>
</feature>
<dbReference type="InterPro" id="IPR036322">
    <property type="entry name" value="WD40_repeat_dom_sf"/>
</dbReference>
<comment type="similarity">
    <text evidence="3">Belongs to the WD repeat WDR3/UTP12 family.</text>
</comment>
<feature type="region of interest" description="Disordered" evidence="5">
    <location>
        <begin position="163"/>
        <end position="186"/>
    </location>
</feature>
<feature type="region of interest" description="Disordered" evidence="5">
    <location>
        <begin position="1"/>
        <end position="27"/>
    </location>
</feature>
<evidence type="ECO:0000313" key="8">
    <source>
        <dbReference type="Proteomes" id="UP001165085"/>
    </source>
</evidence>
<feature type="repeat" description="WD" evidence="4">
    <location>
        <begin position="278"/>
        <end position="319"/>
    </location>
</feature>
<keyword evidence="8" id="KW-1185">Reference proteome</keyword>
<dbReference type="GO" id="GO:0030515">
    <property type="term" value="F:snoRNA binding"/>
    <property type="evidence" value="ECO:0007669"/>
    <property type="project" value="TreeGrafter"/>
</dbReference>
<accession>A0A9W7AV78</accession>
<dbReference type="Proteomes" id="UP001165085">
    <property type="component" value="Unassembled WGS sequence"/>
</dbReference>
<dbReference type="SMART" id="SM00320">
    <property type="entry name" value="WD40"/>
    <property type="match status" value="6"/>
</dbReference>
<dbReference type="OrthoDB" id="407922at2759"/>
<keyword evidence="1 4" id="KW-0853">WD repeat</keyword>
<evidence type="ECO:0000259" key="6">
    <source>
        <dbReference type="Pfam" id="PF04003"/>
    </source>
</evidence>
<dbReference type="InterPro" id="IPR007148">
    <property type="entry name" value="SSU_processome_Utp12"/>
</dbReference>
<comment type="caution">
    <text evidence="7">The sequence shown here is derived from an EMBL/GenBank/DDBJ whole genome shotgun (WGS) entry which is preliminary data.</text>
</comment>
<dbReference type="PROSITE" id="PS50294">
    <property type="entry name" value="WD_REPEATS_REGION"/>
    <property type="match status" value="3"/>
</dbReference>
<protein>
    <recommendedName>
        <fullName evidence="6">Small-subunit processome Utp12 domain-containing protein</fullName>
    </recommendedName>
</protein>
<feature type="region of interest" description="Disordered" evidence="5">
    <location>
        <begin position="383"/>
        <end position="406"/>
    </location>
</feature>
<dbReference type="GO" id="GO:0032040">
    <property type="term" value="C:small-subunit processome"/>
    <property type="evidence" value="ECO:0007669"/>
    <property type="project" value="TreeGrafter"/>
</dbReference>
<dbReference type="AlphaFoldDB" id="A0A9W7AV78"/>
<dbReference type="Pfam" id="PF25172">
    <property type="entry name" value="Beta-prop_WDR3_2nd"/>
    <property type="match status" value="1"/>
</dbReference>
<name>A0A9W7AV78_9STRA</name>
<dbReference type="EMBL" id="BRXY01000223">
    <property type="protein sequence ID" value="GMH78509.1"/>
    <property type="molecule type" value="Genomic_DNA"/>
</dbReference>
<feature type="repeat" description="WD" evidence="4">
    <location>
        <begin position="32"/>
        <end position="72"/>
    </location>
</feature>
<feature type="repeat" description="WD" evidence="4">
    <location>
        <begin position="320"/>
        <end position="352"/>
    </location>
</feature>
<dbReference type="CDD" id="cd00200">
    <property type="entry name" value="WD40"/>
    <property type="match status" value="1"/>
</dbReference>
<dbReference type="InterPro" id="IPR001680">
    <property type="entry name" value="WD40_rpt"/>
</dbReference>